<keyword evidence="1" id="KW-0732">Signal</keyword>
<protein>
    <submittedName>
        <fullName evidence="3">ComEC/Rec2 family competence protein</fullName>
    </submittedName>
</protein>
<evidence type="ECO:0000259" key="2">
    <source>
        <dbReference type="SMART" id="SM00849"/>
    </source>
</evidence>
<dbReference type="InterPro" id="IPR035681">
    <property type="entry name" value="ComA-like_MBL"/>
</dbReference>
<sequence length="288" mass="32062">MQRCIGLLILIVLVSASINVPSADAEEANEMDVHFIDVGQGDSMLIQTPEGKNILIDAGPPKSGKNVTAFLKKHQVSQLDLVIATHPDIDHIGGMAAVIKTFEIKKIMDIGKIHSTKTYAKYASQILKQQIPLTIAEKNELIKLDPYLKIRVLNAYEGPQRNNAASIVLKLSFKDTDFLLMGDVGKDQEKRLMNNYNLDSDIIKVAHHGSRTSTSRKFLQEVSPDMAILTYGEENKYGHPVDRVMTNLQDVDTAMYPTAMFGNITIRTNGESVMIFQEKMPTDYLKAN</sequence>
<dbReference type="PANTHER" id="PTHR30619">
    <property type="entry name" value="DNA INTERNALIZATION/COMPETENCE PROTEIN COMEC/REC2"/>
    <property type="match status" value="1"/>
</dbReference>
<dbReference type="Proteomes" id="UP001596620">
    <property type="component" value="Unassembled WGS sequence"/>
</dbReference>
<dbReference type="PANTHER" id="PTHR30619:SF7">
    <property type="entry name" value="BETA-LACTAMASE DOMAIN PROTEIN"/>
    <property type="match status" value="1"/>
</dbReference>
<reference evidence="4" key="1">
    <citation type="journal article" date="2019" name="Int. J. Syst. Evol. Microbiol.">
        <title>The Global Catalogue of Microorganisms (GCM) 10K type strain sequencing project: providing services to taxonomists for standard genome sequencing and annotation.</title>
        <authorList>
            <consortium name="The Broad Institute Genomics Platform"/>
            <consortium name="The Broad Institute Genome Sequencing Center for Infectious Disease"/>
            <person name="Wu L."/>
            <person name="Ma J."/>
        </authorList>
    </citation>
    <scope>NUCLEOTIDE SEQUENCE [LARGE SCALE GENOMIC DNA]</scope>
    <source>
        <strain evidence="4">JCM 30234</strain>
    </source>
</reference>
<feature type="domain" description="Metallo-beta-lactamase" evidence="2">
    <location>
        <begin position="40"/>
        <end position="233"/>
    </location>
</feature>
<organism evidence="3 4">
    <name type="scientific">Lentibacillus kimchii</name>
    <dbReference type="NCBI Taxonomy" id="1542911"/>
    <lineage>
        <taxon>Bacteria</taxon>
        <taxon>Bacillati</taxon>
        <taxon>Bacillota</taxon>
        <taxon>Bacilli</taxon>
        <taxon>Bacillales</taxon>
        <taxon>Bacillaceae</taxon>
        <taxon>Lentibacillus</taxon>
    </lineage>
</organism>
<comment type="caution">
    <text evidence="3">The sequence shown here is derived from an EMBL/GenBank/DDBJ whole genome shotgun (WGS) entry which is preliminary data.</text>
</comment>
<dbReference type="InterPro" id="IPR001279">
    <property type="entry name" value="Metallo-B-lactamas"/>
</dbReference>
<evidence type="ECO:0000313" key="4">
    <source>
        <dbReference type="Proteomes" id="UP001596620"/>
    </source>
</evidence>
<dbReference type="RefSeq" id="WP_382357476.1">
    <property type="nucleotide sequence ID" value="NZ_JBHTGR010000002.1"/>
</dbReference>
<feature type="chain" id="PRO_5047265603" evidence="1">
    <location>
        <begin position="26"/>
        <end position="288"/>
    </location>
</feature>
<dbReference type="InterPro" id="IPR052159">
    <property type="entry name" value="Competence_DNA_uptake"/>
</dbReference>
<accession>A0ABW2UTK8</accession>
<dbReference type="Gene3D" id="3.60.15.10">
    <property type="entry name" value="Ribonuclease Z/Hydroxyacylglutathione hydrolase-like"/>
    <property type="match status" value="1"/>
</dbReference>
<dbReference type="EMBL" id="JBHTGR010000002">
    <property type="protein sequence ID" value="MFC7746001.1"/>
    <property type="molecule type" value="Genomic_DNA"/>
</dbReference>
<feature type="signal peptide" evidence="1">
    <location>
        <begin position="1"/>
        <end position="25"/>
    </location>
</feature>
<dbReference type="CDD" id="cd07731">
    <property type="entry name" value="ComA-like_MBL-fold"/>
    <property type="match status" value="1"/>
</dbReference>
<gene>
    <name evidence="3" type="ORF">ACFQU8_01920</name>
</gene>
<dbReference type="Pfam" id="PF00753">
    <property type="entry name" value="Lactamase_B"/>
    <property type="match status" value="1"/>
</dbReference>
<keyword evidence="4" id="KW-1185">Reference proteome</keyword>
<dbReference type="InterPro" id="IPR036866">
    <property type="entry name" value="RibonucZ/Hydroxyglut_hydro"/>
</dbReference>
<evidence type="ECO:0000313" key="3">
    <source>
        <dbReference type="EMBL" id="MFC7746001.1"/>
    </source>
</evidence>
<name>A0ABW2UTK8_9BACI</name>
<proteinExistence type="predicted"/>
<dbReference type="SMART" id="SM00849">
    <property type="entry name" value="Lactamase_B"/>
    <property type="match status" value="1"/>
</dbReference>
<dbReference type="SUPFAM" id="SSF56281">
    <property type="entry name" value="Metallo-hydrolase/oxidoreductase"/>
    <property type="match status" value="1"/>
</dbReference>
<evidence type="ECO:0000256" key="1">
    <source>
        <dbReference type="SAM" id="SignalP"/>
    </source>
</evidence>